<dbReference type="InterPro" id="IPR000905">
    <property type="entry name" value="Gcp-like_dom"/>
</dbReference>
<dbReference type="AlphaFoldDB" id="A0A135ZA52"/>
<comment type="caution">
    <text evidence="2">The sequence shown here is derived from an EMBL/GenBank/DDBJ whole genome shotgun (WGS) entry which is preliminary data.</text>
</comment>
<dbReference type="InterPro" id="IPR043129">
    <property type="entry name" value="ATPase_NBD"/>
</dbReference>
<name>A0A135ZA52_GARVA</name>
<evidence type="ECO:0000259" key="1">
    <source>
        <dbReference type="Pfam" id="PF00814"/>
    </source>
</evidence>
<dbReference type="Proteomes" id="UP000070505">
    <property type="component" value="Unassembled WGS sequence"/>
</dbReference>
<dbReference type="RefSeq" id="WP_075523213.1">
    <property type="nucleotide sequence ID" value="NZ_KQ961853.1"/>
</dbReference>
<dbReference type="SUPFAM" id="SSF53067">
    <property type="entry name" value="Actin-like ATPase domain"/>
    <property type="match status" value="1"/>
</dbReference>
<dbReference type="GO" id="GO:0002949">
    <property type="term" value="P:tRNA threonylcarbamoyladenosine modification"/>
    <property type="evidence" value="ECO:0007669"/>
    <property type="project" value="InterPro"/>
</dbReference>
<proteinExistence type="predicted"/>
<dbReference type="Gene3D" id="3.30.420.40">
    <property type="match status" value="1"/>
</dbReference>
<organism evidence="2 3">
    <name type="scientific">Gardnerella vaginalis</name>
    <dbReference type="NCBI Taxonomy" id="2702"/>
    <lineage>
        <taxon>Bacteria</taxon>
        <taxon>Bacillati</taxon>
        <taxon>Actinomycetota</taxon>
        <taxon>Actinomycetes</taxon>
        <taxon>Bifidobacteriales</taxon>
        <taxon>Bifidobacteriaceae</taxon>
        <taxon>Gardnerella</taxon>
    </lineage>
</organism>
<dbReference type="NCBIfam" id="TIGR03725">
    <property type="entry name" value="T6A_YeaZ"/>
    <property type="match status" value="1"/>
</dbReference>
<dbReference type="Pfam" id="PF00814">
    <property type="entry name" value="TsaD"/>
    <property type="match status" value="1"/>
</dbReference>
<feature type="domain" description="Gcp-like" evidence="1">
    <location>
        <begin position="27"/>
        <end position="92"/>
    </location>
</feature>
<evidence type="ECO:0000313" key="2">
    <source>
        <dbReference type="EMBL" id="KXI18531.1"/>
    </source>
</evidence>
<sequence length="285" mass="31539">MVNTLVIDTSYGSTVGIVGYEPIVETDSRTHVERLQVNIASVVEKAGLSAKDINRIVVGVGPAPFTGLRAGIVAAKAIAFANKSSIIGCDSLLPQSKMVRCREFDKALKDGRVLKESICKKCDETSSHHYVLSLNDARRKQVYMSLYNEFGESVIDMDIDYPNNIVERVNKYLESLNNFDYCVDILGHGAKKYFEDWQKISKVGFIADVCALDLGAKGLEIFEDCALDQLHTTLDQLQLNNKIAQKNVEPLYLRRPDVSVPNPLKHVLGSGAANKLCDTNQVDKK</sequence>
<protein>
    <submittedName>
        <fullName evidence="2">Universal bacterial protein YeaZ</fullName>
    </submittedName>
</protein>
<dbReference type="PATRIC" id="fig|2702.101.peg.295"/>
<accession>A0A135ZA52</accession>
<reference evidence="2 3" key="1">
    <citation type="submission" date="2016-02" db="EMBL/GenBank/DDBJ databases">
        <authorList>
            <person name="Wen L."/>
            <person name="He K."/>
            <person name="Yang H."/>
        </authorList>
    </citation>
    <scope>NUCLEOTIDE SEQUENCE [LARGE SCALE GENOMIC DNA]</scope>
    <source>
        <strain evidence="2 3">CMW7778B</strain>
    </source>
</reference>
<dbReference type="EMBL" id="LSRC01000012">
    <property type="protein sequence ID" value="KXI18531.1"/>
    <property type="molecule type" value="Genomic_DNA"/>
</dbReference>
<gene>
    <name evidence="2" type="ORF">HMPREF3230_00302</name>
</gene>
<evidence type="ECO:0000313" key="3">
    <source>
        <dbReference type="Proteomes" id="UP000070505"/>
    </source>
</evidence>
<dbReference type="InterPro" id="IPR022496">
    <property type="entry name" value="T6A_TsaB"/>
</dbReference>